<evidence type="ECO:0000256" key="1">
    <source>
        <dbReference type="ARBA" id="ARBA00022670"/>
    </source>
</evidence>
<evidence type="ECO:0000256" key="2">
    <source>
        <dbReference type="ARBA" id="ARBA00022723"/>
    </source>
</evidence>
<evidence type="ECO:0000256" key="3">
    <source>
        <dbReference type="ARBA" id="ARBA00022801"/>
    </source>
</evidence>
<sequence>MAKTKRLHRSEVPEAQKWDLSDIFPDQETWEKELKAIQTDISQVTSFKGNLVTSAANLLNGLTTYENYLKRVGKVSTYAELRITTAGSDPGNQRDAARVSSAMATINAKLSFIQSELLTLSEEETAQFLQEEKGLVTYKKLLKDTLEQKPYTLAPNVEETLAALGEIHDAPFMIYERSTSSDMTFASIKDENGQDLPMSASLYEDLYEMEANTDIRRNAYKSFIQTLSQYQHTYAATYATEVTKQVTLARLKNYESVTDMLLLPQQVTKEMYYNQLDVSQQELAPHMQRYAKLLKDKMGLAELQFADLKAPLDPDFNPSTTYEETKSLIHDALQVMGPEYSDMIQKGLNERWIDLADNIGKQSGAFCATPYGVHPYILVTWTGAMRGAFVLAHELGHAGHFHLAGKHQSLVNSEPSTYFVEAPSTINELLLANHLLGTTTDNRMKRWVITQLLGTYYHNFVTHLLEGEFQRRVYELAEAGTPLTADVLNEQKLAVLKNFWGNSVSFDEGAGLTWMRQPHYYMGLYPYTYSAGLTVATAVAKRIQTDGKPAADNWLEVLKAGGTLKPLDLIHKAGVDMSKPDAIKETVAYIGSLVDALEESYQ</sequence>
<evidence type="ECO:0000313" key="9">
    <source>
        <dbReference type="EMBL" id="UOQ85120.1"/>
    </source>
</evidence>
<dbReference type="SUPFAM" id="SSF55486">
    <property type="entry name" value="Metalloproteases ('zincins'), catalytic domain"/>
    <property type="match status" value="1"/>
</dbReference>
<evidence type="ECO:0000256" key="4">
    <source>
        <dbReference type="ARBA" id="ARBA00022833"/>
    </source>
</evidence>
<evidence type="ECO:0000259" key="8">
    <source>
        <dbReference type="Pfam" id="PF08439"/>
    </source>
</evidence>
<dbReference type="EC" id="3.4.24.-" evidence="6"/>
<dbReference type="RefSeq" id="WP_244743826.1">
    <property type="nucleotide sequence ID" value="NZ_CP095071.1"/>
</dbReference>
<keyword evidence="2 6" id="KW-0479">Metal-binding</keyword>
<evidence type="ECO:0000313" key="10">
    <source>
        <dbReference type="Proteomes" id="UP000831537"/>
    </source>
</evidence>
<evidence type="ECO:0000256" key="6">
    <source>
        <dbReference type="RuleBase" id="RU368091"/>
    </source>
</evidence>
<dbReference type="CDD" id="cd09609">
    <property type="entry name" value="M3B_PepF"/>
    <property type="match status" value="1"/>
</dbReference>
<dbReference type="Pfam" id="PF01432">
    <property type="entry name" value="Peptidase_M3"/>
    <property type="match status" value="1"/>
</dbReference>
<comment type="cofactor">
    <cofactor evidence="6">
        <name>Zn(2+)</name>
        <dbReference type="ChEBI" id="CHEBI:29105"/>
    </cofactor>
    <text evidence="6">Binds 1 zinc ion.</text>
</comment>
<feature type="domain" description="Peptidase M3A/M3B catalytic" evidence="7">
    <location>
        <begin position="211"/>
        <end position="587"/>
    </location>
</feature>
<dbReference type="InterPro" id="IPR013647">
    <property type="entry name" value="OligopepF_N_dom"/>
</dbReference>
<dbReference type="Pfam" id="PF08439">
    <property type="entry name" value="Peptidase_M3_N"/>
    <property type="match status" value="1"/>
</dbReference>
<dbReference type="InterPro" id="IPR004438">
    <property type="entry name" value="Peptidase_M3B"/>
</dbReference>
<accession>A0ABY4GL70</accession>
<protein>
    <recommendedName>
        <fullName evidence="6">Oligopeptidase F</fullName>
        <ecNumber evidence="6">3.4.24.-</ecNumber>
    </recommendedName>
</protein>
<keyword evidence="1 6" id="KW-0645">Protease</keyword>
<keyword evidence="5 6" id="KW-0482">Metalloprotease</keyword>
<dbReference type="Proteomes" id="UP000831537">
    <property type="component" value="Chromosome"/>
</dbReference>
<gene>
    <name evidence="9" type="primary">pepF</name>
    <name evidence="9" type="ORF">MUN87_21150</name>
</gene>
<keyword evidence="3 6" id="KW-0378">Hydrolase</keyword>
<keyword evidence="4 6" id="KW-0862">Zinc</keyword>
<keyword evidence="10" id="KW-1185">Reference proteome</keyword>
<dbReference type="Gene3D" id="1.10.1370.20">
    <property type="entry name" value="Oligoendopeptidase f, C-terminal domain"/>
    <property type="match status" value="1"/>
</dbReference>
<dbReference type="Gene3D" id="1.20.140.70">
    <property type="entry name" value="Oligopeptidase f, N-terminal domain"/>
    <property type="match status" value="1"/>
</dbReference>
<comment type="similarity">
    <text evidence="6">Belongs to the peptidase M3B family.</text>
</comment>
<dbReference type="EMBL" id="CP095071">
    <property type="protein sequence ID" value="UOQ85120.1"/>
    <property type="molecule type" value="Genomic_DNA"/>
</dbReference>
<dbReference type="InterPro" id="IPR001567">
    <property type="entry name" value="Pept_M3A_M3B_dom"/>
</dbReference>
<dbReference type="NCBIfam" id="TIGR00181">
    <property type="entry name" value="pepF"/>
    <property type="match status" value="1"/>
</dbReference>
<proteinExistence type="inferred from homology"/>
<evidence type="ECO:0000256" key="5">
    <source>
        <dbReference type="ARBA" id="ARBA00023049"/>
    </source>
</evidence>
<feature type="domain" description="Oligopeptidase F N-terminal" evidence="8">
    <location>
        <begin position="116"/>
        <end position="185"/>
    </location>
</feature>
<reference evidence="9 10" key="1">
    <citation type="submission" date="2022-04" db="EMBL/GenBank/DDBJ databases">
        <title>Gracilibacillus sp. isolated from saltern.</title>
        <authorList>
            <person name="Won M."/>
            <person name="Lee C.-M."/>
            <person name="Woen H.-Y."/>
            <person name="Kwon S.-W."/>
        </authorList>
    </citation>
    <scope>NUCLEOTIDE SEQUENCE [LARGE SCALE GENOMIC DNA]</scope>
    <source>
        <strain evidence="9 10">SSPM10-3</strain>
    </source>
</reference>
<dbReference type="InterPro" id="IPR034009">
    <property type="entry name" value="M3B_PepF_4"/>
</dbReference>
<dbReference type="InterPro" id="IPR042088">
    <property type="entry name" value="OligoPept_F_C"/>
</dbReference>
<name>A0ABY4GL70_9BACI</name>
<evidence type="ECO:0000259" key="7">
    <source>
        <dbReference type="Pfam" id="PF01432"/>
    </source>
</evidence>
<dbReference type="Gene3D" id="1.10.287.830">
    <property type="entry name" value="putative peptidase helix hairpin domain like"/>
    <property type="match status" value="1"/>
</dbReference>
<comment type="function">
    <text evidence="6">Has oligopeptidase activity and degrades a variety of small bioactive peptides.</text>
</comment>
<organism evidence="9 10">
    <name type="scientific">Gracilibacillus salinarum</name>
    <dbReference type="NCBI Taxonomy" id="2932255"/>
    <lineage>
        <taxon>Bacteria</taxon>
        <taxon>Bacillati</taxon>
        <taxon>Bacillota</taxon>
        <taxon>Bacilli</taxon>
        <taxon>Bacillales</taxon>
        <taxon>Bacillaceae</taxon>
        <taxon>Gracilibacillus</taxon>
    </lineage>
</organism>